<evidence type="ECO:0000313" key="1">
    <source>
        <dbReference type="EMBL" id="KGN55217.1"/>
    </source>
</evidence>
<name>A0A0A0L3M7_CUCSA</name>
<reference evidence="1 2" key="1">
    <citation type="journal article" date="2009" name="Nat. Genet.">
        <title>The genome of the cucumber, Cucumis sativus L.</title>
        <authorList>
            <person name="Huang S."/>
            <person name="Li R."/>
            <person name="Zhang Z."/>
            <person name="Li L."/>
            <person name="Gu X."/>
            <person name="Fan W."/>
            <person name="Lucas W.J."/>
            <person name="Wang X."/>
            <person name="Xie B."/>
            <person name="Ni P."/>
            <person name="Ren Y."/>
            <person name="Zhu H."/>
            <person name="Li J."/>
            <person name="Lin K."/>
            <person name="Jin W."/>
            <person name="Fei Z."/>
            <person name="Li G."/>
            <person name="Staub J."/>
            <person name="Kilian A."/>
            <person name="van der Vossen E.A."/>
            <person name="Wu Y."/>
            <person name="Guo J."/>
            <person name="He J."/>
            <person name="Jia Z."/>
            <person name="Ren Y."/>
            <person name="Tian G."/>
            <person name="Lu Y."/>
            <person name="Ruan J."/>
            <person name="Qian W."/>
            <person name="Wang M."/>
            <person name="Huang Q."/>
            <person name="Li B."/>
            <person name="Xuan Z."/>
            <person name="Cao J."/>
            <person name="Asan"/>
            <person name="Wu Z."/>
            <person name="Zhang J."/>
            <person name="Cai Q."/>
            <person name="Bai Y."/>
            <person name="Zhao B."/>
            <person name="Han Y."/>
            <person name="Li Y."/>
            <person name="Li X."/>
            <person name="Wang S."/>
            <person name="Shi Q."/>
            <person name="Liu S."/>
            <person name="Cho W.K."/>
            <person name="Kim J.Y."/>
            <person name="Xu Y."/>
            <person name="Heller-Uszynska K."/>
            <person name="Miao H."/>
            <person name="Cheng Z."/>
            <person name="Zhang S."/>
            <person name="Wu J."/>
            <person name="Yang Y."/>
            <person name="Kang H."/>
            <person name="Li M."/>
            <person name="Liang H."/>
            <person name="Ren X."/>
            <person name="Shi Z."/>
            <person name="Wen M."/>
            <person name="Jian M."/>
            <person name="Yang H."/>
            <person name="Zhang G."/>
            <person name="Yang Z."/>
            <person name="Chen R."/>
            <person name="Liu S."/>
            <person name="Li J."/>
            <person name="Ma L."/>
            <person name="Liu H."/>
            <person name="Zhou Y."/>
            <person name="Zhao J."/>
            <person name="Fang X."/>
            <person name="Li G."/>
            <person name="Fang L."/>
            <person name="Li Y."/>
            <person name="Liu D."/>
            <person name="Zheng H."/>
            <person name="Zhang Y."/>
            <person name="Qin N."/>
            <person name="Li Z."/>
            <person name="Yang G."/>
            <person name="Yang S."/>
            <person name="Bolund L."/>
            <person name="Kristiansen K."/>
            <person name="Zheng H."/>
            <person name="Li S."/>
            <person name="Zhang X."/>
            <person name="Yang H."/>
            <person name="Wang J."/>
            <person name="Sun R."/>
            <person name="Zhang B."/>
            <person name="Jiang S."/>
            <person name="Wang J."/>
            <person name="Du Y."/>
            <person name="Li S."/>
        </authorList>
    </citation>
    <scope>NUCLEOTIDE SEQUENCE [LARGE SCALE GENOMIC DNA]</scope>
    <source>
        <strain evidence="2">cv. 9930</strain>
    </source>
</reference>
<dbReference type="EMBL" id="CM002925">
    <property type="protein sequence ID" value="KGN55217.1"/>
    <property type="molecule type" value="Genomic_DNA"/>
</dbReference>
<reference evidence="1 2" key="4">
    <citation type="journal article" date="2011" name="BMC Genomics">
        <title>RNA-Seq improves annotation of protein-coding genes in the cucumber genome.</title>
        <authorList>
            <person name="Li Z."/>
            <person name="Zhang Z."/>
            <person name="Yan P."/>
            <person name="Huang S."/>
            <person name="Fei Z."/>
            <person name="Lin K."/>
        </authorList>
    </citation>
    <scope>NUCLEOTIDE SEQUENCE [LARGE SCALE GENOMIC DNA]</scope>
    <source>
        <strain evidence="2">cv. 9930</strain>
    </source>
</reference>
<organism evidence="1 2">
    <name type="scientific">Cucumis sativus</name>
    <name type="common">Cucumber</name>
    <dbReference type="NCBI Taxonomy" id="3659"/>
    <lineage>
        <taxon>Eukaryota</taxon>
        <taxon>Viridiplantae</taxon>
        <taxon>Streptophyta</taxon>
        <taxon>Embryophyta</taxon>
        <taxon>Tracheophyta</taxon>
        <taxon>Spermatophyta</taxon>
        <taxon>Magnoliopsida</taxon>
        <taxon>eudicotyledons</taxon>
        <taxon>Gunneridae</taxon>
        <taxon>Pentapetalae</taxon>
        <taxon>rosids</taxon>
        <taxon>fabids</taxon>
        <taxon>Cucurbitales</taxon>
        <taxon>Cucurbitaceae</taxon>
        <taxon>Benincaseae</taxon>
        <taxon>Cucumis</taxon>
    </lineage>
</organism>
<dbReference type="Gramene" id="KGN55217">
    <property type="protein sequence ID" value="KGN55217"/>
    <property type="gene ID" value="Csa_4G641510"/>
</dbReference>
<accession>A0A0A0L3M7</accession>
<protein>
    <submittedName>
        <fullName evidence="1">Uncharacterized protein</fullName>
    </submittedName>
</protein>
<reference evidence="1 2" key="2">
    <citation type="journal article" date="2009" name="PLoS ONE">
        <title>An integrated genetic and cytogenetic map of the cucumber genome.</title>
        <authorList>
            <person name="Ren Y."/>
            <person name="Zhang Z."/>
            <person name="Liu J."/>
            <person name="Staub J.E."/>
            <person name="Han Y."/>
            <person name="Cheng Z."/>
            <person name="Li X."/>
            <person name="Lu J."/>
            <person name="Miao H."/>
            <person name="Kang H."/>
            <person name="Xie B."/>
            <person name="Gu X."/>
            <person name="Wang X."/>
            <person name="Du Y."/>
            <person name="Jin W."/>
            <person name="Huang S."/>
        </authorList>
    </citation>
    <scope>NUCLEOTIDE SEQUENCE [LARGE SCALE GENOMIC DNA]</scope>
    <source>
        <strain evidence="2">cv. 9930</strain>
    </source>
</reference>
<reference evidence="1 2" key="3">
    <citation type="journal article" date="2010" name="BMC Genomics">
        <title>Transcriptome sequencing and comparative analysis of cucumber flowers with different sex types.</title>
        <authorList>
            <person name="Guo S."/>
            <person name="Zheng Y."/>
            <person name="Joung J.G."/>
            <person name="Liu S."/>
            <person name="Zhang Z."/>
            <person name="Crasta O.R."/>
            <person name="Sobral B.W."/>
            <person name="Xu Y."/>
            <person name="Huang S."/>
            <person name="Fei Z."/>
        </authorList>
    </citation>
    <scope>NUCLEOTIDE SEQUENCE [LARGE SCALE GENOMIC DNA]</scope>
    <source>
        <strain evidence="2">cv. 9930</strain>
    </source>
</reference>
<dbReference type="Proteomes" id="UP000029981">
    <property type="component" value="Chromosome 4"/>
</dbReference>
<evidence type="ECO:0000313" key="2">
    <source>
        <dbReference type="Proteomes" id="UP000029981"/>
    </source>
</evidence>
<proteinExistence type="predicted"/>
<gene>
    <name evidence="1" type="ORF">Csa_4G641510</name>
</gene>
<sequence length="93" mass="10091">MDELGSWAVNAVNINPIIGSGSKAAGKWVEMKESCGEGVFEAMKKGNHKKVFMVGGLCEREGLYRCTGRKENGVQKGLNNMAAALFLREDVQV</sequence>
<dbReference type="AlphaFoldDB" id="A0A0A0L3M7"/>
<keyword evidence="2" id="KW-1185">Reference proteome</keyword>